<keyword evidence="1" id="KW-0472">Membrane</keyword>
<organism evidence="2 3">
    <name type="scientific">Spraguea lophii (strain 42_110)</name>
    <name type="common">Microsporidian parasite</name>
    <dbReference type="NCBI Taxonomy" id="1358809"/>
    <lineage>
        <taxon>Eukaryota</taxon>
        <taxon>Fungi</taxon>
        <taxon>Fungi incertae sedis</taxon>
        <taxon>Microsporidia</taxon>
        <taxon>Spragueidae</taxon>
        <taxon>Spraguea</taxon>
    </lineage>
</organism>
<dbReference type="EMBL" id="ATCN01000082">
    <property type="protein sequence ID" value="EPR79876.1"/>
    <property type="molecule type" value="Genomic_DNA"/>
</dbReference>
<evidence type="ECO:0000256" key="1">
    <source>
        <dbReference type="SAM" id="Phobius"/>
    </source>
</evidence>
<dbReference type="AlphaFoldDB" id="S7WAF6"/>
<accession>S7WAF6</accession>
<dbReference type="VEuPathDB" id="MicrosporidiaDB:SLOPH_2230"/>
<keyword evidence="1" id="KW-0812">Transmembrane</keyword>
<keyword evidence="3" id="KW-1185">Reference proteome</keyword>
<keyword evidence="1" id="KW-1133">Transmembrane helix</keyword>
<evidence type="ECO:0000313" key="3">
    <source>
        <dbReference type="Proteomes" id="UP000014978"/>
    </source>
</evidence>
<proteinExistence type="predicted"/>
<feature type="transmembrane region" description="Helical" evidence="1">
    <location>
        <begin position="20"/>
        <end position="44"/>
    </location>
</feature>
<feature type="transmembrane region" description="Helical" evidence="1">
    <location>
        <begin position="50"/>
        <end position="66"/>
    </location>
</feature>
<protein>
    <submittedName>
        <fullName evidence="2">Uncharacterized protein</fullName>
    </submittedName>
</protein>
<dbReference type="HOGENOM" id="CLU_877645_0_0_1"/>
<reference evidence="3" key="1">
    <citation type="journal article" date="2013" name="PLoS Genet.">
        <title>The genome of Spraguea lophii and the basis of host-microsporidian interactions.</title>
        <authorList>
            <person name="Campbell S.E."/>
            <person name="Williams T.A."/>
            <person name="Yousuf A."/>
            <person name="Soanes D.M."/>
            <person name="Paszkiewicz K.H."/>
            <person name="Williams B.A.P."/>
        </authorList>
    </citation>
    <scope>NUCLEOTIDE SEQUENCE [LARGE SCALE GENOMIC DNA]</scope>
    <source>
        <strain evidence="3">42_110</strain>
    </source>
</reference>
<sequence length="317" mass="37718">MDNKKNKTNILQYIASIVNIILYIVFIFYPNMALIVISLLSLSFIKNKKIILLFIFISTFLFILRFKQSIKKTVQMFKFVGNGLNIGFLKNLTLGKFQQEDIDKEGEYKKRVVIEMSNINKLEDFEKEVEQIEDDNLKTAMKVNIENIKKIDEIIENNEKIEKLETIESKMNKDIYMLFYSDDDFPSLDYALDYFFIQKSVINEKDYIIFNNQYYMYREKQFIKVDKPENILVDAYLKNIDERISLIYIVHNEKDYANGRIGKIVTKRIPNFIVSFSFYIGSQTMLYTVDLYETPLNATKYKVHVVKIIDEKYFENH</sequence>
<evidence type="ECO:0000313" key="2">
    <source>
        <dbReference type="EMBL" id="EPR79876.1"/>
    </source>
</evidence>
<dbReference type="Proteomes" id="UP000014978">
    <property type="component" value="Unassembled WGS sequence"/>
</dbReference>
<comment type="caution">
    <text evidence="2">The sequence shown here is derived from an EMBL/GenBank/DDBJ whole genome shotgun (WGS) entry which is preliminary data.</text>
</comment>
<name>S7WAF6_SPRLO</name>
<dbReference type="InParanoid" id="S7WAF6"/>
<gene>
    <name evidence="2" type="ORF">SLOPH_2230</name>
</gene>